<comment type="caution">
    <text evidence="3">The sequence shown here is derived from an EMBL/GenBank/DDBJ whole genome shotgun (WGS) entry which is preliminary data.</text>
</comment>
<organism evidence="3 4">
    <name type="scientific">Chytriomyces confervae</name>
    <dbReference type="NCBI Taxonomy" id="246404"/>
    <lineage>
        <taxon>Eukaryota</taxon>
        <taxon>Fungi</taxon>
        <taxon>Fungi incertae sedis</taxon>
        <taxon>Chytridiomycota</taxon>
        <taxon>Chytridiomycota incertae sedis</taxon>
        <taxon>Chytridiomycetes</taxon>
        <taxon>Chytridiales</taxon>
        <taxon>Chytriomycetaceae</taxon>
        <taxon>Chytriomyces</taxon>
    </lineage>
</organism>
<feature type="signal peptide" evidence="2">
    <location>
        <begin position="1"/>
        <end position="17"/>
    </location>
</feature>
<accession>A0A507FJH7</accession>
<evidence type="ECO:0000313" key="3">
    <source>
        <dbReference type="EMBL" id="TPX76581.1"/>
    </source>
</evidence>
<dbReference type="OrthoDB" id="2144708at2759"/>
<keyword evidence="1" id="KW-0812">Transmembrane</keyword>
<keyword evidence="1" id="KW-1133">Transmembrane helix</keyword>
<keyword evidence="4" id="KW-1185">Reference proteome</keyword>
<evidence type="ECO:0000256" key="2">
    <source>
        <dbReference type="SAM" id="SignalP"/>
    </source>
</evidence>
<dbReference type="Proteomes" id="UP000320333">
    <property type="component" value="Unassembled WGS sequence"/>
</dbReference>
<keyword evidence="1" id="KW-0472">Membrane</keyword>
<dbReference type="EMBL" id="QEAP01000042">
    <property type="protein sequence ID" value="TPX76581.1"/>
    <property type="molecule type" value="Genomic_DNA"/>
</dbReference>
<reference evidence="3 4" key="1">
    <citation type="journal article" date="2019" name="Sci. Rep.">
        <title>Comparative genomics of chytrid fungi reveal insights into the obligate biotrophic and pathogenic lifestyle of Synchytrium endobioticum.</title>
        <authorList>
            <person name="van de Vossenberg B.T.L.H."/>
            <person name="Warris S."/>
            <person name="Nguyen H.D.T."/>
            <person name="van Gent-Pelzer M.P.E."/>
            <person name="Joly D.L."/>
            <person name="van de Geest H.C."/>
            <person name="Bonants P.J.M."/>
            <person name="Smith D.S."/>
            <person name="Levesque C.A."/>
            <person name="van der Lee T.A.J."/>
        </authorList>
    </citation>
    <scope>NUCLEOTIDE SEQUENCE [LARGE SCALE GENOMIC DNA]</scope>
    <source>
        <strain evidence="3 4">CBS 675.73</strain>
    </source>
</reference>
<evidence type="ECO:0000313" key="4">
    <source>
        <dbReference type="Proteomes" id="UP000320333"/>
    </source>
</evidence>
<protein>
    <submittedName>
        <fullName evidence="3">Uncharacterized protein</fullName>
    </submittedName>
</protein>
<feature type="chain" id="PRO_5021501803" evidence="2">
    <location>
        <begin position="18"/>
        <end position="116"/>
    </location>
</feature>
<feature type="transmembrane region" description="Helical" evidence="1">
    <location>
        <begin position="69"/>
        <end position="89"/>
    </location>
</feature>
<dbReference type="AlphaFoldDB" id="A0A507FJH7"/>
<sequence>MRFTAVALLVAAAAVSAQDASVEATGTAAATAAATKPAATSAAAAAAETTSDVVINPNYVNEIMGRGKALWAFLPVSVVGTVASLIPFFRNFDQGYKSLLRKLESTQPLFNRRANL</sequence>
<keyword evidence="2" id="KW-0732">Signal</keyword>
<name>A0A507FJH7_9FUNG</name>
<proteinExistence type="predicted"/>
<gene>
    <name evidence="3" type="ORF">CcCBS67573_g02126</name>
</gene>
<evidence type="ECO:0000256" key="1">
    <source>
        <dbReference type="SAM" id="Phobius"/>
    </source>
</evidence>